<dbReference type="EMBL" id="JBEWTB010000002">
    <property type="protein sequence ID" value="MET4756022.1"/>
    <property type="molecule type" value="Genomic_DNA"/>
</dbReference>
<dbReference type="Proteomes" id="UP001549366">
    <property type="component" value="Unassembled WGS sequence"/>
</dbReference>
<name>A0ABV2SE31_9GAMM</name>
<evidence type="ECO:0000313" key="1">
    <source>
        <dbReference type="EMBL" id="MET4756022.1"/>
    </source>
</evidence>
<comment type="caution">
    <text evidence="1">The sequence shown here is derived from an EMBL/GenBank/DDBJ whole genome shotgun (WGS) entry which is preliminary data.</text>
</comment>
<keyword evidence="2" id="KW-1185">Reference proteome</keyword>
<evidence type="ECO:0000313" key="2">
    <source>
        <dbReference type="Proteomes" id="UP001549366"/>
    </source>
</evidence>
<reference evidence="1 2" key="1">
    <citation type="submission" date="2024-06" db="EMBL/GenBank/DDBJ databases">
        <title>Genomic Encyclopedia of Type Strains, Phase V (KMG-V): Genome sequencing to study the core and pangenomes of soil and plant-associated prokaryotes.</title>
        <authorList>
            <person name="Whitman W."/>
        </authorList>
    </citation>
    <scope>NUCLEOTIDE SEQUENCE [LARGE SCALE GENOMIC DNA]</scope>
    <source>
        <strain evidence="1 2">NE40</strain>
    </source>
</reference>
<gene>
    <name evidence="1" type="ORF">V5J35_001214</name>
</gene>
<proteinExistence type="predicted"/>
<protein>
    <submittedName>
        <fullName evidence="1">Uncharacterized protein</fullName>
    </submittedName>
</protein>
<organism evidence="1 2">
    <name type="scientific">Endozoicomonas lisbonensis</name>
    <dbReference type="NCBI Taxonomy" id="3120522"/>
    <lineage>
        <taxon>Bacteria</taxon>
        <taxon>Pseudomonadati</taxon>
        <taxon>Pseudomonadota</taxon>
        <taxon>Gammaproteobacteria</taxon>
        <taxon>Oceanospirillales</taxon>
        <taxon>Endozoicomonadaceae</taxon>
        <taxon>Endozoicomonas</taxon>
    </lineage>
</organism>
<sequence length="43" mass="5100">MTPHAALPNRLKSHAHDEANNFDWYNLICTILQVWELSSQYRD</sequence>
<accession>A0ABV2SE31</accession>